<protein>
    <recommendedName>
        <fullName evidence="2">Nucleoid-associated protein GCM10007859_20290</fullName>
    </recommendedName>
</protein>
<evidence type="ECO:0000256" key="3">
    <source>
        <dbReference type="SAM" id="Coils"/>
    </source>
</evidence>
<dbReference type="Gene3D" id="3.30.1310.10">
    <property type="entry name" value="Nucleoid-associated protein YbaB-like domain"/>
    <property type="match status" value="1"/>
</dbReference>
<dbReference type="PANTHER" id="PTHR33449:SF1">
    <property type="entry name" value="NUCLEOID-ASSOCIATED PROTEIN YBAB"/>
    <property type="match status" value="1"/>
</dbReference>
<keyword evidence="3" id="KW-0175">Coiled coil</keyword>
<feature type="coiled-coil region" evidence="3">
    <location>
        <begin position="36"/>
        <end position="66"/>
    </location>
</feature>
<sequence>MLNGAPRFWFKINGNNFCYYFSGLFQVGASAYLGGMKDLNALMQQAQAMQQKLQDAQAKMAETTASGTSGGGLVTVALKGAGEITGVTIDDSLLVSGEGEILADLIVAAHADAKRKLDEANGALMREAAGPMAGMNIPGMPKLF</sequence>
<organism evidence="4 5">
    <name type="scientific">Brevundimonas denitrificans</name>
    <dbReference type="NCBI Taxonomy" id="1443434"/>
    <lineage>
        <taxon>Bacteria</taxon>
        <taxon>Pseudomonadati</taxon>
        <taxon>Pseudomonadota</taxon>
        <taxon>Alphaproteobacteria</taxon>
        <taxon>Caulobacterales</taxon>
        <taxon>Caulobacteraceae</taxon>
        <taxon>Brevundimonas</taxon>
    </lineage>
</organism>
<dbReference type="PANTHER" id="PTHR33449">
    <property type="entry name" value="NUCLEOID-ASSOCIATED PROTEIN YBAB"/>
    <property type="match status" value="1"/>
</dbReference>
<proteinExistence type="inferred from homology"/>
<comment type="subunit">
    <text evidence="2">Homodimer.</text>
</comment>
<name>A0ABQ6BJY7_9CAUL</name>
<keyword evidence="1 2" id="KW-0238">DNA-binding</keyword>
<dbReference type="Proteomes" id="UP001156921">
    <property type="component" value="Unassembled WGS sequence"/>
</dbReference>
<dbReference type="SUPFAM" id="SSF82607">
    <property type="entry name" value="YbaB-like"/>
    <property type="match status" value="1"/>
</dbReference>
<dbReference type="HAMAP" id="MF_00274">
    <property type="entry name" value="DNA_YbaB_EbfC"/>
    <property type="match status" value="1"/>
</dbReference>
<comment type="function">
    <text evidence="2">Binds to DNA and alters its conformation. May be involved in regulation of gene expression, nucleoid organization and DNA protection.</text>
</comment>
<dbReference type="NCBIfam" id="NF011218">
    <property type="entry name" value="PRK14625.1"/>
    <property type="match status" value="1"/>
</dbReference>
<evidence type="ECO:0000313" key="4">
    <source>
        <dbReference type="EMBL" id="GLS02009.1"/>
    </source>
</evidence>
<comment type="similarity">
    <text evidence="2">Belongs to the YbaB/EbfC family.</text>
</comment>
<comment type="subcellular location">
    <subcellularLocation>
        <location evidence="2">Cytoplasm</location>
        <location evidence="2">Nucleoid</location>
    </subcellularLocation>
</comment>
<evidence type="ECO:0000313" key="5">
    <source>
        <dbReference type="Proteomes" id="UP001156921"/>
    </source>
</evidence>
<evidence type="ECO:0000256" key="2">
    <source>
        <dbReference type="HAMAP-Rule" id="MF_00274"/>
    </source>
</evidence>
<keyword evidence="5" id="KW-1185">Reference proteome</keyword>
<dbReference type="NCBIfam" id="TIGR00103">
    <property type="entry name" value="DNA_YbaB_EbfC"/>
    <property type="match status" value="1"/>
</dbReference>
<dbReference type="Pfam" id="PF02575">
    <property type="entry name" value="YbaB_DNA_bd"/>
    <property type="match status" value="1"/>
</dbReference>
<evidence type="ECO:0000256" key="1">
    <source>
        <dbReference type="ARBA" id="ARBA00023125"/>
    </source>
</evidence>
<gene>
    <name evidence="4" type="ORF">GCM10007859_20290</name>
</gene>
<accession>A0ABQ6BJY7</accession>
<dbReference type="InterPro" id="IPR004401">
    <property type="entry name" value="YbaB/EbfC"/>
</dbReference>
<dbReference type="InterPro" id="IPR036894">
    <property type="entry name" value="YbaB-like_sf"/>
</dbReference>
<reference evidence="5" key="1">
    <citation type="journal article" date="2019" name="Int. J. Syst. Evol. Microbiol.">
        <title>The Global Catalogue of Microorganisms (GCM) 10K type strain sequencing project: providing services to taxonomists for standard genome sequencing and annotation.</title>
        <authorList>
            <consortium name="The Broad Institute Genomics Platform"/>
            <consortium name="The Broad Institute Genome Sequencing Center for Infectious Disease"/>
            <person name="Wu L."/>
            <person name="Ma J."/>
        </authorList>
    </citation>
    <scope>NUCLEOTIDE SEQUENCE [LARGE SCALE GENOMIC DNA]</scope>
    <source>
        <strain evidence="5">NBRC 110107</strain>
    </source>
</reference>
<comment type="caution">
    <text evidence="4">The sequence shown here is derived from an EMBL/GenBank/DDBJ whole genome shotgun (WGS) entry which is preliminary data.</text>
</comment>
<keyword evidence="2" id="KW-0963">Cytoplasm</keyword>
<dbReference type="EMBL" id="BSOY01000047">
    <property type="protein sequence ID" value="GLS02009.1"/>
    <property type="molecule type" value="Genomic_DNA"/>
</dbReference>